<proteinExistence type="predicted"/>
<dbReference type="RefSeq" id="WP_181248207.1">
    <property type="nucleotide sequence ID" value="NZ_QAXS01000030.1"/>
</dbReference>
<dbReference type="Proteomes" id="UP000244089">
    <property type="component" value="Unassembled WGS sequence"/>
</dbReference>
<protein>
    <submittedName>
        <fullName evidence="1">Uncharacterized protein</fullName>
    </submittedName>
</protein>
<gene>
    <name evidence="1" type="ORF">C8C76_13041</name>
</gene>
<dbReference type="AlphaFoldDB" id="A0A2T5RH71"/>
<evidence type="ECO:0000313" key="1">
    <source>
        <dbReference type="EMBL" id="PTV95051.1"/>
    </source>
</evidence>
<organism evidence="1 2">
    <name type="scientific">Halanaerobium saccharolyticum</name>
    <dbReference type="NCBI Taxonomy" id="43595"/>
    <lineage>
        <taxon>Bacteria</taxon>
        <taxon>Bacillati</taxon>
        <taxon>Bacillota</taxon>
        <taxon>Clostridia</taxon>
        <taxon>Halanaerobiales</taxon>
        <taxon>Halanaerobiaceae</taxon>
        <taxon>Halanaerobium</taxon>
    </lineage>
</organism>
<name>A0A2T5RH71_9FIRM</name>
<dbReference type="EMBL" id="QAXS01000030">
    <property type="protein sequence ID" value="PTV95051.1"/>
    <property type="molecule type" value="Genomic_DNA"/>
</dbReference>
<reference evidence="1 2" key="1">
    <citation type="submission" date="2018-04" db="EMBL/GenBank/DDBJ databases">
        <title>Subsurface microbial communities from deep shales in Ohio and West Virginia, USA.</title>
        <authorList>
            <person name="Wrighton K."/>
        </authorList>
    </citation>
    <scope>NUCLEOTIDE SEQUENCE [LARGE SCALE GENOMIC DNA]</scope>
    <source>
        <strain evidence="1 2">WC1</strain>
    </source>
</reference>
<sequence>MPKRYDPDECGVIYISIYLLKKEFLDSDMIKLSGDSVTDQEAKIKEKEE</sequence>
<accession>A0A2T5RH71</accession>
<evidence type="ECO:0000313" key="2">
    <source>
        <dbReference type="Proteomes" id="UP000244089"/>
    </source>
</evidence>
<comment type="caution">
    <text evidence="1">The sequence shown here is derived from an EMBL/GenBank/DDBJ whole genome shotgun (WGS) entry which is preliminary data.</text>
</comment>